<protein>
    <submittedName>
        <fullName evidence="1">Uncharacterized protein</fullName>
    </submittedName>
</protein>
<organism evidence="1 2">
    <name type="scientific">Paramecium primaurelia</name>
    <dbReference type="NCBI Taxonomy" id="5886"/>
    <lineage>
        <taxon>Eukaryota</taxon>
        <taxon>Sar</taxon>
        <taxon>Alveolata</taxon>
        <taxon>Ciliophora</taxon>
        <taxon>Intramacronucleata</taxon>
        <taxon>Oligohymenophorea</taxon>
        <taxon>Peniculida</taxon>
        <taxon>Parameciidae</taxon>
        <taxon>Paramecium</taxon>
    </lineage>
</organism>
<dbReference type="AlphaFoldDB" id="A0A8S1QVB4"/>
<gene>
    <name evidence="1" type="ORF">PPRIM_AZ9-3.1.T3500004</name>
</gene>
<dbReference type="EMBL" id="CAJJDM010000359">
    <property type="protein sequence ID" value="CAD8119631.1"/>
    <property type="molecule type" value="Genomic_DNA"/>
</dbReference>
<evidence type="ECO:0000313" key="1">
    <source>
        <dbReference type="EMBL" id="CAD8119631.1"/>
    </source>
</evidence>
<dbReference type="Proteomes" id="UP000688137">
    <property type="component" value="Unassembled WGS sequence"/>
</dbReference>
<sequence length="90" mass="10842">MLIIYKLKKYSKLVNITYSLYQRNFLISELKLYQPDIYTFISQNNLPQYQVQISNMTIIDPIFINSTLFKFQTNNQLSSILIQLNKYQDY</sequence>
<name>A0A8S1QVB4_PARPR</name>
<reference evidence="1" key="1">
    <citation type="submission" date="2021-01" db="EMBL/GenBank/DDBJ databases">
        <authorList>
            <consortium name="Genoscope - CEA"/>
            <person name="William W."/>
        </authorList>
    </citation>
    <scope>NUCLEOTIDE SEQUENCE</scope>
</reference>
<keyword evidence="2" id="KW-1185">Reference proteome</keyword>
<accession>A0A8S1QVB4</accession>
<comment type="caution">
    <text evidence="1">The sequence shown here is derived from an EMBL/GenBank/DDBJ whole genome shotgun (WGS) entry which is preliminary data.</text>
</comment>
<proteinExistence type="predicted"/>
<evidence type="ECO:0000313" key="2">
    <source>
        <dbReference type="Proteomes" id="UP000688137"/>
    </source>
</evidence>